<keyword evidence="1" id="KW-0472">Membrane</keyword>
<dbReference type="AlphaFoldDB" id="A0AA86QBJ5"/>
<protein>
    <submittedName>
        <fullName evidence="2">Cysteine and tyrosine-rich protein 1</fullName>
    </submittedName>
    <submittedName>
        <fullName evidence="3">Cysteine_and tyrosine-rich protein 1</fullName>
    </submittedName>
</protein>
<evidence type="ECO:0000313" key="2">
    <source>
        <dbReference type="EMBL" id="CAI9956159.1"/>
    </source>
</evidence>
<reference evidence="3 4" key="2">
    <citation type="submission" date="2024-07" db="EMBL/GenBank/DDBJ databases">
        <authorList>
            <person name="Akdeniz Z."/>
        </authorList>
    </citation>
    <scope>NUCLEOTIDE SEQUENCE [LARGE SCALE GENOMIC DNA]</scope>
</reference>
<reference evidence="2" key="1">
    <citation type="submission" date="2023-06" db="EMBL/GenBank/DDBJ databases">
        <authorList>
            <person name="Kurt Z."/>
        </authorList>
    </citation>
    <scope>NUCLEOTIDE SEQUENCE</scope>
</reference>
<evidence type="ECO:0000256" key="1">
    <source>
        <dbReference type="SAM" id="Phobius"/>
    </source>
</evidence>
<name>A0AA86QBJ5_9EUKA</name>
<sequence length="133" mass="14584">MSCTYSTEIACKTACSQIYQSYLCSGTEASFGNKGCFECSDFSTIGNVLQAWIIAVIVIGVLIFLGIIGCIIGCVCGCFRAARPKQISTYVVPGQNQVQQQQIYQPQQQIQMMSPQQVPQNYPQPPVLPAEFQ</sequence>
<keyword evidence="4" id="KW-1185">Reference proteome</keyword>
<accession>A0AA86QBJ5</accession>
<comment type="caution">
    <text evidence="2">The sequence shown here is derived from an EMBL/GenBank/DDBJ whole genome shotgun (WGS) entry which is preliminary data.</text>
</comment>
<dbReference type="InterPro" id="IPR022640">
    <property type="entry name" value="CYYR1"/>
</dbReference>
<keyword evidence="1" id="KW-0812">Transmembrane</keyword>
<gene>
    <name evidence="3" type="ORF">HINF_LOCUS24592</name>
    <name evidence="2" type="ORF">HINF_LOCUS43804</name>
</gene>
<feature type="transmembrane region" description="Helical" evidence="1">
    <location>
        <begin position="51"/>
        <end position="79"/>
    </location>
</feature>
<dbReference type="Pfam" id="PF10873">
    <property type="entry name" value="CYYR1"/>
    <property type="match status" value="1"/>
</dbReference>
<dbReference type="EMBL" id="CATOUU010000871">
    <property type="protein sequence ID" value="CAI9956159.1"/>
    <property type="molecule type" value="Genomic_DNA"/>
</dbReference>
<keyword evidence="1" id="KW-1133">Transmembrane helix</keyword>
<organism evidence="2">
    <name type="scientific">Hexamita inflata</name>
    <dbReference type="NCBI Taxonomy" id="28002"/>
    <lineage>
        <taxon>Eukaryota</taxon>
        <taxon>Metamonada</taxon>
        <taxon>Diplomonadida</taxon>
        <taxon>Hexamitidae</taxon>
        <taxon>Hexamitinae</taxon>
        <taxon>Hexamita</taxon>
    </lineage>
</organism>
<dbReference type="Proteomes" id="UP001642409">
    <property type="component" value="Unassembled WGS sequence"/>
</dbReference>
<dbReference type="EMBL" id="CAXDID020000072">
    <property type="protein sequence ID" value="CAL6015113.1"/>
    <property type="molecule type" value="Genomic_DNA"/>
</dbReference>
<proteinExistence type="predicted"/>
<evidence type="ECO:0000313" key="3">
    <source>
        <dbReference type="EMBL" id="CAL6015113.1"/>
    </source>
</evidence>
<evidence type="ECO:0000313" key="4">
    <source>
        <dbReference type="Proteomes" id="UP001642409"/>
    </source>
</evidence>